<dbReference type="GO" id="GO:1904047">
    <property type="term" value="F:S-adenosyl-L-methionine binding"/>
    <property type="evidence" value="ECO:0007669"/>
    <property type="project" value="TreeGrafter"/>
</dbReference>
<dbReference type="GO" id="GO:0032259">
    <property type="term" value="P:methylation"/>
    <property type="evidence" value="ECO:0007669"/>
    <property type="project" value="UniProtKB-KW"/>
</dbReference>
<dbReference type="GO" id="GO:0043565">
    <property type="term" value="F:sequence-specific DNA binding"/>
    <property type="evidence" value="ECO:0007669"/>
    <property type="project" value="TreeGrafter"/>
</dbReference>
<dbReference type="PROSITE" id="PS00092">
    <property type="entry name" value="N6_MTASE"/>
    <property type="match status" value="1"/>
</dbReference>
<proteinExistence type="inferred from homology"/>
<dbReference type="InterPro" id="IPR029063">
    <property type="entry name" value="SAM-dependent_MTases_sf"/>
</dbReference>
<dbReference type="InterPro" id="IPR012327">
    <property type="entry name" value="MeTrfase_D12"/>
</dbReference>
<dbReference type="NCBIfam" id="TIGR00571">
    <property type="entry name" value="dam"/>
    <property type="match status" value="1"/>
</dbReference>
<dbReference type="RefSeq" id="WP_117904536.1">
    <property type="nucleotide sequence ID" value="NZ_CAXVLE010000010.1"/>
</dbReference>
<comment type="catalytic activity">
    <reaction evidence="6 7">
        <text>a 2'-deoxyadenosine in DNA + S-adenosyl-L-methionine = an N(6)-methyl-2'-deoxyadenosine in DNA + S-adenosyl-L-homocysteine + H(+)</text>
        <dbReference type="Rhea" id="RHEA:15197"/>
        <dbReference type="Rhea" id="RHEA-COMP:12418"/>
        <dbReference type="Rhea" id="RHEA-COMP:12419"/>
        <dbReference type="ChEBI" id="CHEBI:15378"/>
        <dbReference type="ChEBI" id="CHEBI:57856"/>
        <dbReference type="ChEBI" id="CHEBI:59789"/>
        <dbReference type="ChEBI" id="CHEBI:90615"/>
        <dbReference type="ChEBI" id="CHEBI:90616"/>
        <dbReference type="EC" id="2.1.1.72"/>
    </reaction>
</comment>
<evidence type="ECO:0000256" key="7">
    <source>
        <dbReference type="RuleBase" id="RU361257"/>
    </source>
</evidence>
<protein>
    <recommendedName>
        <fullName evidence="2 7">Site-specific DNA-methyltransferase (adenine-specific)</fullName>
        <ecNumber evidence="2 7">2.1.1.72</ecNumber>
    </recommendedName>
</protein>
<evidence type="ECO:0000256" key="4">
    <source>
        <dbReference type="ARBA" id="ARBA00022679"/>
    </source>
</evidence>
<comment type="caution">
    <text evidence="8">The sequence shown here is derived from an EMBL/GenBank/DDBJ whole genome shotgun (WGS) entry which is preliminary data.</text>
</comment>
<dbReference type="PANTHER" id="PTHR30481:SF3">
    <property type="entry name" value="DNA ADENINE METHYLASE"/>
    <property type="match status" value="1"/>
</dbReference>
<keyword evidence="3 7" id="KW-0489">Methyltransferase</keyword>
<evidence type="ECO:0000256" key="5">
    <source>
        <dbReference type="ARBA" id="ARBA00022691"/>
    </source>
</evidence>
<keyword evidence="5 7" id="KW-0949">S-adenosyl-L-methionine</keyword>
<evidence type="ECO:0000313" key="9">
    <source>
        <dbReference type="Proteomes" id="UP000283310"/>
    </source>
</evidence>
<evidence type="ECO:0000256" key="1">
    <source>
        <dbReference type="ARBA" id="ARBA00006594"/>
    </source>
</evidence>
<sequence length="301" mass="35828">MKKQILRSPLFYVGDKYKLMEEIGTYFPDNIGKFVEPFVGGGSVFMNTVAEQFCLNDIDGYIIGLHKYLSKSANKKNAFFADLERIIKEYGLSYSCKEDSIPMDLKSLYKKTYFAKYNKKAYEQMRSDFNESSKDNMSILYLLLIYGFNRMLRFNKRGDFNLPVGNVDFNSNVVSALENYFQEVKNKKPKWYNLDYKVFLKKIQLSENDFVYLDPPYLITFSEYNKLWNEKDEKELLQILDQLNELNIRFAISNVTHYKDRKNDIFIEWSQKYYTHSIKSNYISYHDNSIKQFNEVLITNY</sequence>
<gene>
    <name evidence="8" type="ORF">DWY65_13715</name>
</gene>
<dbReference type="InterPro" id="IPR023095">
    <property type="entry name" value="Ade_MeTrfase_dom_2"/>
</dbReference>
<name>A0A412DF23_BACSE</name>
<dbReference type="EMBL" id="QRTW01000030">
    <property type="protein sequence ID" value="RGR10457.1"/>
    <property type="molecule type" value="Genomic_DNA"/>
</dbReference>
<dbReference type="GO" id="GO:0009007">
    <property type="term" value="F:site-specific DNA-methyltransferase (adenine-specific) activity"/>
    <property type="evidence" value="ECO:0007669"/>
    <property type="project" value="UniProtKB-UniRule"/>
</dbReference>
<accession>A0A412DF23</accession>
<dbReference type="Pfam" id="PF02086">
    <property type="entry name" value="MethyltransfD12"/>
    <property type="match status" value="1"/>
</dbReference>
<dbReference type="PIRSF" id="PIRSF000398">
    <property type="entry name" value="M_m6A_EcoRV"/>
    <property type="match status" value="1"/>
</dbReference>
<dbReference type="SUPFAM" id="SSF53335">
    <property type="entry name" value="S-adenosyl-L-methionine-dependent methyltransferases"/>
    <property type="match status" value="1"/>
</dbReference>
<dbReference type="Gene3D" id="3.40.50.150">
    <property type="entry name" value="Vaccinia Virus protein VP39"/>
    <property type="match status" value="1"/>
</dbReference>
<evidence type="ECO:0000256" key="6">
    <source>
        <dbReference type="ARBA" id="ARBA00047942"/>
    </source>
</evidence>
<comment type="similarity">
    <text evidence="1 7">Belongs to the N(4)/N(6)-methyltransferase family.</text>
</comment>
<dbReference type="Proteomes" id="UP000283310">
    <property type="component" value="Unassembled WGS sequence"/>
</dbReference>
<dbReference type="PANTHER" id="PTHR30481">
    <property type="entry name" value="DNA ADENINE METHYLASE"/>
    <property type="match status" value="1"/>
</dbReference>
<dbReference type="InterPro" id="IPR002052">
    <property type="entry name" value="DNA_methylase_N6_adenine_CS"/>
</dbReference>
<dbReference type="GO" id="GO:0009307">
    <property type="term" value="P:DNA restriction-modification system"/>
    <property type="evidence" value="ECO:0007669"/>
    <property type="project" value="InterPro"/>
</dbReference>
<dbReference type="Gene3D" id="1.10.1020.10">
    <property type="entry name" value="Adenine-specific Methyltransferase, Domain 2"/>
    <property type="match status" value="1"/>
</dbReference>
<evidence type="ECO:0000256" key="3">
    <source>
        <dbReference type="ARBA" id="ARBA00022603"/>
    </source>
</evidence>
<evidence type="ECO:0000313" key="8">
    <source>
        <dbReference type="EMBL" id="RGR10457.1"/>
    </source>
</evidence>
<evidence type="ECO:0000256" key="2">
    <source>
        <dbReference type="ARBA" id="ARBA00011900"/>
    </source>
</evidence>
<organism evidence="8 9">
    <name type="scientific">Bacteroides stercoris</name>
    <dbReference type="NCBI Taxonomy" id="46506"/>
    <lineage>
        <taxon>Bacteria</taxon>
        <taxon>Pseudomonadati</taxon>
        <taxon>Bacteroidota</taxon>
        <taxon>Bacteroidia</taxon>
        <taxon>Bacteroidales</taxon>
        <taxon>Bacteroidaceae</taxon>
        <taxon>Bacteroides</taxon>
    </lineage>
</organism>
<reference evidence="8 9" key="1">
    <citation type="submission" date="2018-08" db="EMBL/GenBank/DDBJ databases">
        <title>A genome reference for cultivated species of the human gut microbiota.</title>
        <authorList>
            <person name="Zou Y."/>
            <person name="Xue W."/>
            <person name="Luo G."/>
        </authorList>
    </citation>
    <scope>NUCLEOTIDE SEQUENCE [LARGE SCALE GENOMIC DNA]</scope>
    <source>
        <strain evidence="8 9">AF26-20BH</strain>
    </source>
</reference>
<keyword evidence="4 7" id="KW-0808">Transferase</keyword>
<dbReference type="InterPro" id="IPR012263">
    <property type="entry name" value="M_m6A_EcoRV"/>
</dbReference>
<dbReference type="EC" id="2.1.1.72" evidence="2 7"/>
<dbReference type="PRINTS" id="PR00505">
    <property type="entry name" value="D12N6MTFRASE"/>
</dbReference>
<dbReference type="GO" id="GO:0006298">
    <property type="term" value="P:mismatch repair"/>
    <property type="evidence" value="ECO:0007669"/>
    <property type="project" value="TreeGrafter"/>
</dbReference>
<dbReference type="AlphaFoldDB" id="A0A412DF23"/>